<keyword evidence="7 11" id="KW-1133">Transmembrane helix</keyword>
<keyword evidence="9 12" id="KW-0675">Receptor</keyword>
<evidence type="ECO:0000313" key="12">
    <source>
        <dbReference type="EMBL" id="JAU31623.1"/>
    </source>
</evidence>
<evidence type="ECO:0000256" key="8">
    <source>
        <dbReference type="ARBA" id="ARBA00023136"/>
    </source>
</evidence>
<reference evidence="12" key="1">
    <citation type="submission" date="2016-07" db="EMBL/GenBank/DDBJ databases">
        <title>De novo transcriptome assembly of four accessions of the metal hyperaccumulator plant Noccaea caerulescens.</title>
        <authorList>
            <person name="Blande D."/>
            <person name="Halimaa P."/>
            <person name="Tervahauta A.I."/>
            <person name="Aarts M.G."/>
            <person name="Karenlampi S.O."/>
        </authorList>
    </citation>
    <scope>NUCLEOTIDE SEQUENCE</scope>
</reference>
<accession>A0A1J3EJH5</accession>
<evidence type="ECO:0000256" key="4">
    <source>
        <dbReference type="ARBA" id="ARBA00022614"/>
    </source>
</evidence>
<keyword evidence="6" id="KW-0677">Repeat</keyword>
<keyword evidence="4" id="KW-0433">Leucine-rich repeat</keyword>
<keyword evidence="8 11" id="KW-0472">Membrane</keyword>
<keyword evidence="10" id="KW-0325">Glycoprotein</keyword>
<evidence type="ECO:0000256" key="6">
    <source>
        <dbReference type="ARBA" id="ARBA00022737"/>
    </source>
</evidence>
<evidence type="ECO:0000256" key="1">
    <source>
        <dbReference type="ARBA" id="ARBA00004251"/>
    </source>
</evidence>
<evidence type="ECO:0000256" key="2">
    <source>
        <dbReference type="ARBA" id="ARBA00009592"/>
    </source>
</evidence>
<dbReference type="EMBL" id="GEVK01021209">
    <property type="protein sequence ID" value="JAU31623.1"/>
    <property type="molecule type" value="Transcribed_RNA"/>
</dbReference>
<dbReference type="Gene3D" id="3.80.10.10">
    <property type="entry name" value="Ribonuclease Inhibitor"/>
    <property type="match status" value="1"/>
</dbReference>
<gene>
    <name evidence="12" type="ORF">LC_TR8873_c6_g1_i1_g.31239</name>
</gene>
<dbReference type="Pfam" id="PF00560">
    <property type="entry name" value="LRR_1"/>
    <property type="match status" value="1"/>
</dbReference>
<sequence length="133" mass="14870">MGNLTQLESLDVSRNKLSGEIPQELGNLSFLAYMNFSHNKLVGLVPGSTQFRRQPCSSFEDNSRLFGPSIDEDCKVIHEPAPHETPEPEEEDEEEVLSWIAAAIGFSPGIAFGLTIGYMFFSYKQAWFMNSFG</sequence>
<dbReference type="PANTHER" id="PTHR27004:SF242">
    <property type="entry name" value="RECEPTOR-LIKE PROTEIN 34-RELATED"/>
    <property type="match status" value="1"/>
</dbReference>
<dbReference type="GO" id="GO:0005886">
    <property type="term" value="C:plasma membrane"/>
    <property type="evidence" value="ECO:0007669"/>
    <property type="project" value="UniProtKB-SubCell"/>
</dbReference>
<keyword evidence="5 11" id="KW-0812">Transmembrane</keyword>
<comment type="similarity">
    <text evidence="2">Belongs to the RLP family.</text>
</comment>
<evidence type="ECO:0000256" key="10">
    <source>
        <dbReference type="ARBA" id="ARBA00023180"/>
    </source>
</evidence>
<name>A0A1J3EJH5_NOCCA</name>
<evidence type="ECO:0000256" key="5">
    <source>
        <dbReference type="ARBA" id="ARBA00022692"/>
    </source>
</evidence>
<dbReference type="SUPFAM" id="SSF52058">
    <property type="entry name" value="L domain-like"/>
    <property type="match status" value="1"/>
</dbReference>
<keyword evidence="3" id="KW-1003">Cell membrane</keyword>
<feature type="transmembrane region" description="Helical" evidence="11">
    <location>
        <begin position="96"/>
        <end position="121"/>
    </location>
</feature>
<organism evidence="12">
    <name type="scientific">Noccaea caerulescens</name>
    <name type="common">Alpine penny-cress</name>
    <name type="synonym">Thlaspi caerulescens</name>
    <dbReference type="NCBI Taxonomy" id="107243"/>
    <lineage>
        <taxon>Eukaryota</taxon>
        <taxon>Viridiplantae</taxon>
        <taxon>Streptophyta</taxon>
        <taxon>Embryophyta</taxon>
        <taxon>Tracheophyta</taxon>
        <taxon>Spermatophyta</taxon>
        <taxon>Magnoliopsida</taxon>
        <taxon>eudicotyledons</taxon>
        <taxon>Gunneridae</taxon>
        <taxon>Pentapetalae</taxon>
        <taxon>rosids</taxon>
        <taxon>malvids</taxon>
        <taxon>Brassicales</taxon>
        <taxon>Brassicaceae</taxon>
        <taxon>Coluteocarpeae</taxon>
        <taxon>Noccaea</taxon>
    </lineage>
</organism>
<protein>
    <submittedName>
        <fullName evidence="12">Receptor-like protein 12</fullName>
    </submittedName>
</protein>
<dbReference type="PANTHER" id="PTHR27004">
    <property type="entry name" value="RECEPTOR-LIKE PROTEIN 12 ISOFORM X1"/>
    <property type="match status" value="1"/>
</dbReference>
<proteinExistence type="inferred from homology"/>
<comment type="subcellular location">
    <subcellularLocation>
        <location evidence="1">Cell membrane</location>
        <topology evidence="1">Single-pass type I membrane protein</topology>
    </subcellularLocation>
</comment>
<dbReference type="AlphaFoldDB" id="A0A1J3EJH5"/>
<dbReference type="InterPro" id="IPR032675">
    <property type="entry name" value="LRR_dom_sf"/>
</dbReference>
<evidence type="ECO:0000256" key="9">
    <source>
        <dbReference type="ARBA" id="ARBA00023170"/>
    </source>
</evidence>
<evidence type="ECO:0000256" key="7">
    <source>
        <dbReference type="ARBA" id="ARBA00022989"/>
    </source>
</evidence>
<evidence type="ECO:0000256" key="3">
    <source>
        <dbReference type="ARBA" id="ARBA00022475"/>
    </source>
</evidence>
<evidence type="ECO:0000256" key="11">
    <source>
        <dbReference type="SAM" id="Phobius"/>
    </source>
</evidence>
<dbReference type="InterPro" id="IPR001611">
    <property type="entry name" value="Leu-rich_rpt"/>
</dbReference>